<proteinExistence type="predicted"/>
<reference evidence="2 3" key="1">
    <citation type="submission" date="2018-02" db="EMBL/GenBank/DDBJ databases">
        <title>Genomic analysis of the strain RR4-38 isolated from a seawater recirculating aquaculture system.</title>
        <authorList>
            <person name="Kim Y.-S."/>
            <person name="Jang Y.H."/>
            <person name="Kim K.-H."/>
        </authorList>
    </citation>
    <scope>NUCLEOTIDE SEQUENCE [LARGE SCALE GENOMIC DNA]</scope>
    <source>
        <strain evidence="2 3">RR4-38</strain>
    </source>
</reference>
<sequence>MKKVSILIAVLALCAMPFTTIAQTCSRTLTSKSGTVYSANPGTLTTTATSDQVTIRIKKTGGRAETQVNVYVNNVMQSNPIEYDNGTYIPSGWQTRTLNGVNGKQIKVRIVNQSVGNTFKYDAKIQGNSNNVTTTGNKASGRLLGQTNKTIYTNPSCTGKARIIVRRTDGNARGNIRVWEKNGTSWNLLNNHTYTFEKNQDKKIFVVNSNRKLKVELRNVSVGNNLHYIMNALAAN</sequence>
<accession>A0A2S0HTN4</accession>
<organism evidence="2 3">
    <name type="scientific">Pukyongia salina</name>
    <dbReference type="NCBI Taxonomy" id="2094025"/>
    <lineage>
        <taxon>Bacteria</taxon>
        <taxon>Pseudomonadati</taxon>
        <taxon>Bacteroidota</taxon>
        <taxon>Flavobacteriia</taxon>
        <taxon>Flavobacteriales</taxon>
        <taxon>Flavobacteriaceae</taxon>
        <taxon>Pukyongia</taxon>
    </lineage>
</organism>
<evidence type="ECO:0000313" key="3">
    <source>
        <dbReference type="Proteomes" id="UP000238442"/>
    </source>
</evidence>
<feature type="chain" id="PRO_5015688924" evidence="1">
    <location>
        <begin position="23"/>
        <end position="236"/>
    </location>
</feature>
<name>A0A2S0HTN4_9FLAO</name>
<dbReference type="KEGG" id="aue:C5O00_02125"/>
<keyword evidence="3" id="KW-1185">Reference proteome</keyword>
<dbReference type="EMBL" id="CP027062">
    <property type="protein sequence ID" value="AVI50027.1"/>
    <property type="molecule type" value="Genomic_DNA"/>
</dbReference>
<gene>
    <name evidence="2" type="ORF">C5O00_02125</name>
</gene>
<evidence type="ECO:0000256" key="1">
    <source>
        <dbReference type="SAM" id="SignalP"/>
    </source>
</evidence>
<dbReference type="AlphaFoldDB" id="A0A2S0HTN4"/>
<dbReference type="Proteomes" id="UP000238442">
    <property type="component" value="Chromosome"/>
</dbReference>
<protein>
    <submittedName>
        <fullName evidence="2">Uncharacterized protein</fullName>
    </submittedName>
</protein>
<feature type="signal peptide" evidence="1">
    <location>
        <begin position="1"/>
        <end position="22"/>
    </location>
</feature>
<dbReference type="RefSeq" id="WP_105214502.1">
    <property type="nucleotide sequence ID" value="NZ_CP027062.1"/>
</dbReference>
<keyword evidence="1" id="KW-0732">Signal</keyword>
<dbReference type="OrthoDB" id="1434292at2"/>
<evidence type="ECO:0000313" key="2">
    <source>
        <dbReference type="EMBL" id="AVI50027.1"/>
    </source>
</evidence>